<feature type="transmembrane region" description="Helical" evidence="3">
    <location>
        <begin position="74"/>
        <end position="91"/>
    </location>
</feature>
<keyword evidence="3" id="KW-1133">Transmembrane helix</keyword>
<evidence type="ECO:0000313" key="4">
    <source>
        <dbReference type="EMBL" id="NYD23619.1"/>
    </source>
</evidence>
<feature type="transmembrane region" description="Helical" evidence="3">
    <location>
        <begin position="133"/>
        <end position="158"/>
    </location>
</feature>
<dbReference type="PANTHER" id="PTHR34295">
    <property type="entry name" value="BIOTIN TRANSPORTER BIOY"/>
    <property type="match status" value="1"/>
</dbReference>
<protein>
    <recommendedName>
        <fullName evidence="2">Biotin transporter</fullName>
    </recommendedName>
</protein>
<dbReference type="GO" id="GO:0005886">
    <property type="term" value="C:plasma membrane"/>
    <property type="evidence" value="ECO:0007669"/>
    <property type="project" value="UniProtKB-SubCell"/>
</dbReference>
<feature type="transmembrane region" description="Helical" evidence="3">
    <location>
        <begin position="25"/>
        <end position="44"/>
    </location>
</feature>
<comment type="caution">
    <text evidence="4">The sequence shown here is derived from an EMBL/GenBank/DDBJ whole genome shotgun (WGS) entry which is preliminary data.</text>
</comment>
<dbReference type="RefSeq" id="WP_179753479.1">
    <property type="nucleotide sequence ID" value="NZ_BAAAGN010000016.1"/>
</dbReference>
<accession>A0A7Y9J200</accession>
<evidence type="ECO:0000256" key="1">
    <source>
        <dbReference type="ARBA" id="ARBA00010692"/>
    </source>
</evidence>
<gene>
    <name evidence="4" type="ORF">BJ968_003159</name>
</gene>
<keyword evidence="2" id="KW-0813">Transport</keyword>
<dbReference type="AlphaFoldDB" id="A0A7Y9J200"/>
<dbReference type="Pfam" id="PF02632">
    <property type="entry name" value="BioY"/>
    <property type="match status" value="1"/>
</dbReference>
<dbReference type="Proteomes" id="UP000521922">
    <property type="component" value="Unassembled WGS sequence"/>
</dbReference>
<reference evidence="4 5" key="1">
    <citation type="submission" date="2020-07" db="EMBL/GenBank/DDBJ databases">
        <title>Sequencing the genomes of 1000 actinobacteria strains.</title>
        <authorList>
            <person name="Klenk H.-P."/>
        </authorList>
    </citation>
    <scope>NUCLEOTIDE SEQUENCE [LARGE SCALE GENOMIC DNA]</scope>
    <source>
        <strain evidence="4 5">DSM 7487</strain>
    </source>
</reference>
<dbReference type="InterPro" id="IPR003784">
    <property type="entry name" value="BioY"/>
</dbReference>
<keyword evidence="5" id="KW-1185">Reference proteome</keyword>
<comment type="subcellular location">
    <subcellularLocation>
        <location evidence="2">Cell membrane</location>
        <topology evidence="2">Multi-pass membrane protein</topology>
    </subcellularLocation>
</comment>
<feature type="transmembrane region" description="Helical" evidence="3">
    <location>
        <begin position="97"/>
        <end position="121"/>
    </location>
</feature>
<feature type="transmembrane region" description="Helical" evidence="3">
    <location>
        <begin position="178"/>
        <end position="195"/>
    </location>
</feature>
<keyword evidence="3" id="KW-0812">Transmembrane</keyword>
<dbReference type="PIRSF" id="PIRSF016661">
    <property type="entry name" value="BioY"/>
    <property type="match status" value="1"/>
</dbReference>
<evidence type="ECO:0000256" key="2">
    <source>
        <dbReference type="PIRNR" id="PIRNR016661"/>
    </source>
</evidence>
<organism evidence="4 5">
    <name type="scientific">Kineococcus aurantiacus</name>
    <dbReference type="NCBI Taxonomy" id="37633"/>
    <lineage>
        <taxon>Bacteria</taxon>
        <taxon>Bacillati</taxon>
        <taxon>Actinomycetota</taxon>
        <taxon>Actinomycetes</taxon>
        <taxon>Kineosporiales</taxon>
        <taxon>Kineosporiaceae</taxon>
        <taxon>Kineococcus</taxon>
    </lineage>
</organism>
<keyword evidence="2" id="KW-1003">Cell membrane</keyword>
<dbReference type="PANTHER" id="PTHR34295:SF1">
    <property type="entry name" value="BIOTIN TRANSPORTER BIOY"/>
    <property type="match status" value="1"/>
</dbReference>
<comment type="similarity">
    <text evidence="1 2">Belongs to the BioY family.</text>
</comment>
<name>A0A7Y9J200_9ACTN</name>
<evidence type="ECO:0000313" key="5">
    <source>
        <dbReference type="Proteomes" id="UP000521922"/>
    </source>
</evidence>
<keyword evidence="2 3" id="KW-0472">Membrane</keyword>
<feature type="transmembrane region" description="Helical" evidence="3">
    <location>
        <begin position="50"/>
        <end position="67"/>
    </location>
</feature>
<evidence type="ECO:0000256" key="3">
    <source>
        <dbReference type="SAM" id="Phobius"/>
    </source>
</evidence>
<dbReference type="Gene3D" id="1.10.1760.20">
    <property type="match status" value="1"/>
</dbReference>
<proteinExistence type="inferred from homology"/>
<dbReference type="GO" id="GO:0015225">
    <property type="term" value="F:biotin transmembrane transporter activity"/>
    <property type="evidence" value="ECO:0007669"/>
    <property type="project" value="UniProtKB-UniRule"/>
</dbReference>
<sequence>MTPSTRQASKPTAGIRRPADRSRDLALVAVFAALVCALALTPGIAVGGLGVPITLQTLGIMLCGAVLGPWRGAAAAALYVLVGLVGVPVFANGGAGVGVLAGASAGFILSWPFAAFVVGWITRAGARRGRTVLGTALGALLGGIGVVYAGGIPGMAVAGHLDLVTAAGFCAPYLPGDLVKVVLTVLVAAPVHRAFPRLTR</sequence>
<dbReference type="EMBL" id="JACCBB010000001">
    <property type="protein sequence ID" value="NYD23619.1"/>
    <property type="molecule type" value="Genomic_DNA"/>
</dbReference>